<keyword evidence="3" id="KW-1185">Reference proteome</keyword>
<dbReference type="Proteomes" id="UP000663859">
    <property type="component" value="Unassembled WGS sequence"/>
</dbReference>
<proteinExistence type="predicted"/>
<evidence type="ECO:0000256" key="1">
    <source>
        <dbReference type="SAM" id="Coils"/>
    </source>
</evidence>
<gene>
    <name evidence="2" type="ORF">MPNT_140018</name>
</gene>
<name>A0A8J2FRR6_9BACT</name>
<feature type="coiled-coil region" evidence="1">
    <location>
        <begin position="15"/>
        <end position="42"/>
    </location>
</feature>
<keyword evidence="1" id="KW-0175">Coiled coil</keyword>
<evidence type="ECO:0000313" key="3">
    <source>
        <dbReference type="Proteomes" id="UP000663859"/>
    </source>
</evidence>
<dbReference type="EMBL" id="CAJNOB010000006">
    <property type="protein sequence ID" value="CAF0693486.1"/>
    <property type="molecule type" value="Genomic_DNA"/>
</dbReference>
<evidence type="ECO:0000313" key="2">
    <source>
        <dbReference type="EMBL" id="CAF0693486.1"/>
    </source>
</evidence>
<reference evidence="2" key="1">
    <citation type="submission" date="2021-02" db="EMBL/GenBank/DDBJ databases">
        <authorList>
            <person name="Cremers G."/>
            <person name="Picone N."/>
        </authorList>
    </citation>
    <scope>NUCLEOTIDE SEQUENCE</scope>
    <source>
        <strain evidence="2">PQ17</strain>
    </source>
</reference>
<sequence>MLNVTGNAEYGRDSARTICEKLSKIENLARKAKEEIEQSKDHWYGLKSHI</sequence>
<protein>
    <submittedName>
        <fullName evidence="2">Uncharacterized protein</fullName>
    </submittedName>
</protein>
<organism evidence="2 3">
    <name type="scientific">Candidatus Methylacidithermus pantelleriae</name>
    <dbReference type="NCBI Taxonomy" id="2744239"/>
    <lineage>
        <taxon>Bacteria</taxon>
        <taxon>Pseudomonadati</taxon>
        <taxon>Verrucomicrobiota</taxon>
        <taxon>Methylacidiphilae</taxon>
        <taxon>Methylacidiphilales</taxon>
        <taxon>Methylacidiphilaceae</taxon>
        <taxon>Candidatus Methylacidithermus</taxon>
    </lineage>
</organism>
<dbReference type="AlphaFoldDB" id="A0A8J2FRR6"/>
<accession>A0A8J2FRR6</accession>
<comment type="caution">
    <text evidence="2">The sequence shown here is derived from an EMBL/GenBank/DDBJ whole genome shotgun (WGS) entry which is preliminary data.</text>
</comment>